<evidence type="ECO:0000313" key="3">
    <source>
        <dbReference type="EMBL" id="WWT33080.1"/>
    </source>
</evidence>
<name>A0ABZ2I1I9_9HYPH</name>
<sequence>MDKSQNTDEGALEPERAFSHLGKMTLPPLSIQDLAPISQGYSTKEALAKTLDLARLGDEMGFVRLWYAEHHGMPSIASSAPDILIAHAAAHTKRINVGAGGVMLPNHVPLRVVETYRTLEGLYPGRIDLGIGRAGGSDGLTLRALRSTNGEDFPHEFAEMLAYERGGFPDDHPLARVKVVPAEVPLPPIWLLGSSGASAQMAGQYGIGYAFASHFSPTPAGLAFDAYRRSFRPSDQFATPHAILCVAVICAPTDEQAQHLSKSMELTWLRLRSNDPQKIAPPEDSDNYPWTDQERAFVESQSNLWIVGSPETVKAKIAEKVVETNADEVMVSTTVHDYDKRLESYRLLKEIWDA</sequence>
<keyword evidence="4" id="KW-1185">Reference proteome</keyword>
<dbReference type="InterPro" id="IPR036661">
    <property type="entry name" value="Luciferase-like_sf"/>
</dbReference>
<dbReference type="PANTHER" id="PTHR30137">
    <property type="entry name" value="LUCIFERASE-LIKE MONOOXYGENASE"/>
    <property type="match status" value="1"/>
</dbReference>
<evidence type="ECO:0000313" key="4">
    <source>
        <dbReference type="Proteomes" id="UP001369958"/>
    </source>
</evidence>
<dbReference type="InterPro" id="IPR050766">
    <property type="entry name" value="Bact_Lucif_Oxidored"/>
</dbReference>
<evidence type="ECO:0000256" key="1">
    <source>
        <dbReference type="ARBA" id="ARBA00007789"/>
    </source>
</evidence>
<dbReference type="EMBL" id="CP146275">
    <property type="protein sequence ID" value="WWT33080.1"/>
    <property type="molecule type" value="Genomic_DNA"/>
</dbReference>
<proteinExistence type="predicted"/>
<organism evidence="3 4">
    <name type="scientific">Pelagibacterium nitratireducens</name>
    <dbReference type="NCBI Taxonomy" id="1046114"/>
    <lineage>
        <taxon>Bacteria</taxon>
        <taxon>Pseudomonadati</taxon>
        <taxon>Pseudomonadota</taxon>
        <taxon>Alphaproteobacteria</taxon>
        <taxon>Hyphomicrobiales</taxon>
        <taxon>Devosiaceae</taxon>
        <taxon>Pelagibacterium</taxon>
    </lineage>
</organism>
<dbReference type="RefSeq" id="WP_338608504.1">
    <property type="nucleotide sequence ID" value="NZ_CP146275.1"/>
</dbReference>
<reference evidence="3 4" key="1">
    <citation type="submission" date="2024-02" db="EMBL/GenBank/DDBJ databases">
        <title>Complete genome sequence of Pelagibacterium nitratireducens ZH15.</title>
        <authorList>
            <person name="Zhao L.H."/>
        </authorList>
    </citation>
    <scope>NUCLEOTIDE SEQUENCE [LARGE SCALE GENOMIC DNA]</scope>
    <source>
        <strain evidence="3 4">ZH15</strain>
    </source>
</reference>
<dbReference type="Proteomes" id="UP001369958">
    <property type="component" value="Chromosome"/>
</dbReference>
<dbReference type="Pfam" id="PF00296">
    <property type="entry name" value="Bac_luciferase"/>
    <property type="match status" value="1"/>
</dbReference>
<gene>
    <name evidence="3" type="ORF">V6617_00985</name>
</gene>
<dbReference type="CDD" id="cd00347">
    <property type="entry name" value="Flavin_utilizing_monoxygenases"/>
    <property type="match status" value="1"/>
</dbReference>
<dbReference type="InterPro" id="IPR011251">
    <property type="entry name" value="Luciferase-like_dom"/>
</dbReference>
<dbReference type="GO" id="GO:0016491">
    <property type="term" value="F:oxidoreductase activity"/>
    <property type="evidence" value="ECO:0007669"/>
    <property type="project" value="UniProtKB-KW"/>
</dbReference>
<dbReference type="PANTHER" id="PTHR30137:SF6">
    <property type="entry name" value="LUCIFERASE-LIKE MONOOXYGENASE"/>
    <property type="match status" value="1"/>
</dbReference>
<protein>
    <submittedName>
        <fullName evidence="3">LLM class flavin-dependent oxidoreductase</fullName>
        <ecNumber evidence="3">1.-.-.-</ecNumber>
    </submittedName>
</protein>
<accession>A0ABZ2I1I9</accession>
<evidence type="ECO:0000259" key="2">
    <source>
        <dbReference type="Pfam" id="PF00296"/>
    </source>
</evidence>
<comment type="similarity">
    <text evidence="1">To bacterial alkanal monooxygenase alpha and beta chains.</text>
</comment>
<dbReference type="Gene3D" id="3.20.20.30">
    <property type="entry name" value="Luciferase-like domain"/>
    <property type="match status" value="1"/>
</dbReference>
<keyword evidence="3" id="KW-0560">Oxidoreductase</keyword>
<feature type="domain" description="Luciferase-like" evidence="2">
    <location>
        <begin position="36"/>
        <end position="327"/>
    </location>
</feature>
<dbReference type="InterPro" id="IPR019949">
    <property type="entry name" value="CmoO-like"/>
</dbReference>
<dbReference type="NCBIfam" id="TIGR03558">
    <property type="entry name" value="oxido_grp_1"/>
    <property type="match status" value="1"/>
</dbReference>
<dbReference type="EC" id="1.-.-.-" evidence="3"/>
<dbReference type="SUPFAM" id="SSF51679">
    <property type="entry name" value="Bacterial luciferase-like"/>
    <property type="match status" value="1"/>
</dbReference>